<evidence type="ECO:0000256" key="2">
    <source>
        <dbReference type="ARBA" id="ARBA00023026"/>
    </source>
</evidence>
<feature type="domain" description="LysM" evidence="3">
    <location>
        <begin position="1"/>
        <end position="45"/>
    </location>
</feature>
<protein>
    <recommendedName>
        <fullName evidence="3">LysM domain-containing protein</fullName>
    </recommendedName>
</protein>
<sequence>MVAQTNDTCGAIASAYGITVCQFEAWNPAVGADCGGLWVDEAYCVKADIANTTTTTGTDSGTDAAPAPTQSGIVANCQEYYVVKADNTCATIASAYGITVSQFEAWNPAVGADCGSLWLEEAYFVKAGTASSTSSTTSSAAASVTAPAPIQAGIPITCNAYDVAKDGDGCELFASCNGITVTRFCQSSSAYVESCSEQCLLKVRFSFWLGEAYCVGVSS</sequence>
<evidence type="ECO:0000313" key="4">
    <source>
        <dbReference type="EMBL" id="KAJ5455704.1"/>
    </source>
</evidence>
<dbReference type="GeneID" id="81597593"/>
<dbReference type="GO" id="GO:0008061">
    <property type="term" value="F:chitin binding"/>
    <property type="evidence" value="ECO:0007669"/>
    <property type="project" value="UniProtKB-KW"/>
</dbReference>
<evidence type="ECO:0000259" key="3">
    <source>
        <dbReference type="PROSITE" id="PS51782"/>
    </source>
</evidence>
<dbReference type="PANTHER" id="PTHR34997:SF1">
    <property type="entry name" value="PEPTIDOGLYCAN-BINDING LYSIN DOMAIN"/>
    <property type="match status" value="1"/>
</dbReference>
<organism evidence="4 5">
    <name type="scientific">Penicillium daleae</name>
    <dbReference type="NCBI Taxonomy" id="63821"/>
    <lineage>
        <taxon>Eukaryota</taxon>
        <taxon>Fungi</taxon>
        <taxon>Dikarya</taxon>
        <taxon>Ascomycota</taxon>
        <taxon>Pezizomycotina</taxon>
        <taxon>Eurotiomycetes</taxon>
        <taxon>Eurotiomycetidae</taxon>
        <taxon>Eurotiales</taxon>
        <taxon>Aspergillaceae</taxon>
        <taxon>Penicillium</taxon>
    </lineage>
</organism>
<dbReference type="EMBL" id="JAPVEA010000004">
    <property type="protein sequence ID" value="KAJ5455704.1"/>
    <property type="molecule type" value="Genomic_DNA"/>
</dbReference>
<dbReference type="CDD" id="cd00118">
    <property type="entry name" value="LysM"/>
    <property type="match status" value="2"/>
</dbReference>
<dbReference type="Proteomes" id="UP001213681">
    <property type="component" value="Unassembled WGS sequence"/>
</dbReference>
<comment type="caution">
    <text evidence="4">The sequence shown here is derived from an EMBL/GenBank/DDBJ whole genome shotgun (WGS) entry which is preliminary data.</text>
</comment>
<dbReference type="RefSeq" id="XP_056768077.1">
    <property type="nucleotide sequence ID" value="XM_056907350.1"/>
</dbReference>
<keyword evidence="1" id="KW-0147">Chitin-binding</keyword>
<dbReference type="PROSITE" id="PS51782">
    <property type="entry name" value="LYSM"/>
    <property type="match status" value="2"/>
</dbReference>
<accession>A0AAD6CA29</accession>
<proteinExistence type="predicted"/>
<keyword evidence="2" id="KW-0843">Virulence</keyword>
<reference evidence="4" key="1">
    <citation type="submission" date="2022-12" db="EMBL/GenBank/DDBJ databases">
        <authorList>
            <person name="Petersen C."/>
        </authorList>
    </citation>
    <scope>NUCLEOTIDE SEQUENCE</scope>
    <source>
        <strain evidence="4">IBT 16125</strain>
    </source>
</reference>
<dbReference type="InterPro" id="IPR018392">
    <property type="entry name" value="LysM"/>
</dbReference>
<dbReference type="AlphaFoldDB" id="A0AAD6CA29"/>
<feature type="domain" description="LysM" evidence="3">
    <location>
        <begin position="79"/>
        <end position="125"/>
    </location>
</feature>
<dbReference type="InterPro" id="IPR036779">
    <property type="entry name" value="LysM_dom_sf"/>
</dbReference>
<dbReference type="SMART" id="SM00257">
    <property type="entry name" value="LysM"/>
    <property type="match status" value="2"/>
</dbReference>
<gene>
    <name evidence="4" type="ORF">N7458_003968</name>
</gene>
<dbReference type="PANTHER" id="PTHR34997">
    <property type="entry name" value="AM15"/>
    <property type="match status" value="1"/>
</dbReference>
<evidence type="ECO:0000256" key="1">
    <source>
        <dbReference type="ARBA" id="ARBA00022669"/>
    </source>
</evidence>
<dbReference type="InterPro" id="IPR052210">
    <property type="entry name" value="LysM1-like"/>
</dbReference>
<name>A0AAD6CA29_9EURO</name>
<keyword evidence="5" id="KW-1185">Reference proteome</keyword>
<reference evidence="4" key="2">
    <citation type="journal article" date="2023" name="IMA Fungus">
        <title>Comparative genomic study of the Penicillium genus elucidates a diverse pangenome and 15 lateral gene transfer events.</title>
        <authorList>
            <person name="Petersen C."/>
            <person name="Sorensen T."/>
            <person name="Nielsen M.R."/>
            <person name="Sondergaard T.E."/>
            <person name="Sorensen J.L."/>
            <person name="Fitzpatrick D.A."/>
            <person name="Frisvad J.C."/>
            <person name="Nielsen K.L."/>
        </authorList>
    </citation>
    <scope>NUCLEOTIDE SEQUENCE</scope>
    <source>
        <strain evidence="4">IBT 16125</strain>
    </source>
</reference>
<evidence type="ECO:0000313" key="5">
    <source>
        <dbReference type="Proteomes" id="UP001213681"/>
    </source>
</evidence>
<dbReference type="SUPFAM" id="SSF54106">
    <property type="entry name" value="LysM domain"/>
    <property type="match status" value="2"/>
</dbReference>
<dbReference type="Gene3D" id="3.10.350.10">
    <property type="entry name" value="LysM domain"/>
    <property type="match status" value="2"/>
</dbReference>
<dbReference type="Pfam" id="PF01476">
    <property type="entry name" value="LysM"/>
    <property type="match status" value="2"/>
</dbReference>